<feature type="transmembrane region" description="Helical" evidence="7">
    <location>
        <begin position="95"/>
        <end position="116"/>
    </location>
</feature>
<feature type="transmembrane region" description="Helical" evidence="7">
    <location>
        <begin position="65"/>
        <end position="83"/>
    </location>
</feature>
<organism evidence="8 9">
    <name type="scientific">Candidatus Alistipes intestinigallinarum</name>
    <dbReference type="NCBI Taxonomy" id="2838440"/>
    <lineage>
        <taxon>Bacteria</taxon>
        <taxon>Pseudomonadati</taxon>
        <taxon>Bacteroidota</taxon>
        <taxon>Bacteroidia</taxon>
        <taxon>Bacteroidales</taxon>
        <taxon>Rikenellaceae</taxon>
        <taxon>Alistipes</taxon>
    </lineage>
</organism>
<protein>
    <submittedName>
        <fullName evidence="8">Metal ABC transporter permease</fullName>
    </submittedName>
</protein>
<dbReference type="AlphaFoldDB" id="A0A9D1YYV6"/>
<comment type="subcellular location">
    <subcellularLocation>
        <location evidence="6">Cell membrane</location>
        <topology evidence="6">Multi-pass membrane protein</topology>
    </subcellularLocation>
    <subcellularLocation>
        <location evidence="1">Membrane</location>
        <topology evidence="1">Multi-pass membrane protein</topology>
    </subcellularLocation>
</comment>
<dbReference type="SUPFAM" id="SSF81345">
    <property type="entry name" value="ABC transporter involved in vitamin B12 uptake, BtuC"/>
    <property type="match status" value="1"/>
</dbReference>
<accession>A0A9D1YYV6</accession>
<gene>
    <name evidence="8" type="ORF">H9828_02430</name>
</gene>
<evidence type="ECO:0000256" key="3">
    <source>
        <dbReference type="ARBA" id="ARBA00022692"/>
    </source>
</evidence>
<feature type="transmembrane region" description="Helical" evidence="7">
    <location>
        <begin position="136"/>
        <end position="155"/>
    </location>
</feature>
<dbReference type="GO" id="GO:0055085">
    <property type="term" value="P:transmembrane transport"/>
    <property type="evidence" value="ECO:0007669"/>
    <property type="project" value="InterPro"/>
</dbReference>
<keyword evidence="4 7" id="KW-1133">Transmembrane helix</keyword>
<dbReference type="EMBL" id="DXDA01000020">
    <property type="protein sequence ID" value="HIY68258.1"/>
    <property type="molecule type" value="Genomic_DNA"/>
</dbReference>
<feature type="transmembrane region" description="Helical" evidence="7">
    <location>
        <begin position="176"/>
        <end position="193"/>
    </location>
</feature>
<keyword evidence="5 7" id="KW-0472">Membrane</keyword>
<dbReference type="PANTHER" id="PTHR30477">
    <property type="entry name" value="ABC-TRANSPORTER METAL-BINDING PROTEIN"/>
    <property type="match status" value="1"/>
</dbReference>
<proteinExistence type="inferred from homology"/>
<comment type="caution">
    <text evidence="8">The sequence shown here is derived from an EMBL/GenBank/DDBJ whole genome shotgun (WGS) entry which is preliminary data.</text>
</comment>
<evidence type="ECO:0000313" key="9">
    <source>
        <dbReference type="Proteomes" id="UP000886844"/>
    </source>
</evidence>
<feature type="transmembrane region" description="Helical" evidence="7">
    <location>
        <begin position="223"/>
        <end position="244"/>
    </location>
</feature>
<name>A0A9D1YYV6_9BACT</name>
<dbReference type="PANTHER" id="PTHR30477:SF18">
    <property type="entry name" value="METAL TRANSPORT SYSTEM MEMBRANE PROTEIN CT_417-RELATED"/>
    <property type="match status" value="1"/>
</dbReference>
<dbReference type="Gene3D" id="1.10.3470.10">
    <property type="entry name" value="ABC transporter involved in vitamin B12 uptake, BtuC"/>
    <property type="match status" value="1"/>
</dbReference>
<evidence type="ECO:0000256" key="6">
    <source>
        <dbReference type="RuleBase" id="RU003943"/>
    </source>
</evidence>
<reference evidence="8" key="2">
    <citation type="submission" date="2021-04" db="EMBL/GenBank/DDBJ databases">
        <authorList>
            <person name="Gilroy R."/>
        </authorList>
    </citation>
    <scope>NUCLEOTIDE SEQUENCE</scope>
    <source>
        <strain evidence="8">5134</strain>
    </source>
</reference>
<dbReference type="Pfam" id="PF00950">
    <property type="entry name" value="ABC-3"/>
    <property type="match status" value="1"/>
</dbReference>
<comment type="similarity">
    <text evidence="2 6">Belongs to the ABC-3 integral membrane protein family.</text>
</comment>
<feature type="transmembrane region" description="Helical" evidence="7">
    <location>
        <begin position="12"/>
        <end position="33"/>
    </location>
</feature>
<dbReference type="CDD" id="cd06550">
    <property type="entry name" value="TM_ABC_iron-siderophores_like"/>
    <property type="match status" value="1"/>
</dbReference>
<keyword evidence="3 6" id="KW-0812">Transmembrane</keyword>
<dbReference type="Proteomes" id="UP000886844">
    <property type="component" value="Unassembled WGS sequence"/>
</dbReference>
<reference evidence="8" key="1">
    <citation type="journal article" date="2021" name="PeerJ">
        <title>Extensive microbial diversity within the chicken gut microbiome revealed by metagenomics and culture.</title>
        <authorList>
            <person name="Gilroy R."/>
            <person name="Ravi A."/>
            <person name="Getino M."/>
            <person name="Pursley I."/>
            <person name="Horton D.L."/>
            <person name="Alikhan N.F."/>
            <person name="Baker D."/>
            <person name="Gharbi K."/>
            <person name="Hall N."/>
            <person name="Watson M."/>
            <person name="Adriaenssens E.M."/>
            <person name="Foster-Nyarko E."/>
            <person name="Jarju S."/>
            <person name="Secka A."/>
            <person name="Antonio M."/>
            <person name="Oren A."/>
            <person name="Chaudhuri R.R."/>
            <person name="La Ragione R."/>
            <person name="Hildebrand F."/>
            <person name="Pallen M.J."/>
        </authorList>
    </citation>
    <scope>NUCLEOTIDE SEQUENCE</scope>
    <source>
        <strain evidence="8">5134</strain>
    </source>
</reference>
<feature type="transmembrane region" description="Helical" evidence="7">
    <location>
        <begin position="40"/>
        <end position="59"/>
    </location>
</feature>
<sequence>MEFFSDVFQYGYLSNALAACVLSGITCGLIGTYVVCRRMVFLAGGITHASFGGLGIAFWAGTNPIAGAMVFAVLSALGIEWAGSRGRIREDSAIGIIWSVGMAVGALFMSLRPGYTSGDLAAYLFGSIITVTDGDVTALALLTAVVVIGALLWLRPVMYVAFDREFARSRNIPTRVISYLMAALIAVTIVLSIRIMGIVLLISLITMPVVIVNTLARSYRTLALAAPAVAVVGNVAGLLVSYHLEVPPGAAIIFTLTLALVSVKLLSLSQKKPKHRHEDHS</sequence>
<dbReference type="GO" id="GO:0043190">
    <property type="term" value="C:ATP-binding cassette (ABC) transporter complex"/>
    <property type="evidence" value="ECO:0007669"/>
    <property type="project" value="InterPro"/>
</dbReference>
<evidence type="ECO:0000256" key="5">
    <source>
        <dbReference type="ARBA" id="ARBA00023136"/>
    </source>
</evidence>
<dbReference type="InterPro" id="IPR001626">
    <property type="entry name" value="ABC_TroCD"/>
</dbReference>
<evidence type="ECO:0000256" key="1">
    <source>
        <dbReference type="ARBA" id="ARBA00004141"/>
    </source>
</evidence>
<dbReference type="InterPro" id="IPR037294">
    <property type="entry name" value="ABC_BtuC-like"/>
</dbReference>
<feature type="transmembrane region" description="Helical" evidence="7">
    <location>
        <begin position="199"/>
        <end position="216"/>
    </location>
</feature>
<evidence type="ECO:0000256" key="7">
    <source>
        <dbReference type="SAM" id="Phobius"/>
    </source>
</evidence>
<evidence type="ECO:0000256" key="2">
    <source>
        <dbReference type="ARBA" id="ARBA00008034"/>
    </source>
</evidence>
<keyword evidence="6" id="KW-0813">Transport</keyword>
<feature type="transmembrane region" description="Helical" evidence="7">
    <location>
        <begin position="250"/>
        <end position="268"/>
    </location>
</feature>
<evidence type="ECO:0000256" key="4">
    <source>
        <dbReference type="ARBA" id="ARBA00022989"/>
    </source>
</evidence>
<evidence type="ECO:0000313" key="8">
    <source>
        <dbReference type="EMBL" id="HIY68258.1"/>
    </source>
</evidence>
<dbReference type="GO" id="GO:0010043">
    <property type="term" value="P:response to zinc ion"/>
    <property type="evidence" value="ECO:0007669"/>
    <property type="project" value="TreeGrafter"/>
</dbReference>